<dbReference type="Proteomes" id="UP001472677">
    <property type="component" value="Unassembled WGS sequence"/>
</dbReference>
<organism evidence="3 4">
    <name type="scientific">Hibiscus sabdariffa</name>
    <name type="common">roselle</name>
    <dbReference type="NCBI Taxonomy" id="183260"/>
    <lineage>
        <taxon>Eukaryota</taxon>
        <taxon>Viridiplantae</taxon>
        <taxon>Streptophyta</taxon>
        <taxon>Embryophyta</taxon>
        <taxon>Tracheophyta</taxon>
        <taxon>Spermatophyta</taxon>
        <taxon>Magnoliopsida</taxon>
        <taxon>eudicotyledons</taxon>
        <taxon>Gunneridae</taxon>
        <taxon>Pentapetalae</taxon>
        <taxon>rosids</taxon>
        <taxon>malvids</taxon>
        <taxon>Malvales</taxon>
        <taxon>Malvaceae</taxon>
        <taxon>Malvoideae</taxon>
        <taxon>Hibiscus</taxon>
    </lineage>
</organism>
<dbReference type="EMBL" id="JBBPBM010000008">
    <property type="protein sequence ID" value="KAK8572995.1"/>
    <property type="molecule type" value="Genomic_DNA"/>
</dbReference>
<sequence length="178" mass="20597">MMKRFSLAYFVSLLLLLQVHGKSEFTQDYEASKISQQFSPKIPSNSDEISLLPQHYETYRSPMETQYSPRSNPEETSSFPESEFTQGSLDLQDFPFETQQLSYEMDSRHKIRLSPPSPLETSVPSPAKVPFPKNACEYKCSIKCLKEGFSLRNLCNNVYKKKADGYLKYCYKHCVKVF</sequence>
<evidence type="ECO:0000313" key="4">
    <source>
        <dbReference type="Proteomes" id="UP001472677"/>
    </source>
</evidence>
<feature type="compositionally biased region" description="Low complexity" evidence="1">
    <location>
        <begin position="74"/>
        <end position="85"/>
    </location>
</feature>
<comment type="caution">
    <text evidence="3">The sequence shown here is derived from an EMBL/GenBank/DDBJ whole genome shotgun (WGS) entry which is preliminary data.</text>
</comment>
<proteinExistence type="predicted"/>
<feature type="signal peptide" evidence="2">
    <location>
        <begin position="1"/>
        <end position="21"/>
    </location>
</feature>
<keyword evidence="2" id="KW-0732">Signal</keyword>
<reference evidence="3 4" key="1">
    <citation type="journal article" date="2024" name="G3 (Bethesda)">
        <title>Genome assembly of Hibiscus sabdariffa L. provides insights into metabolisms of medicinal natural products.</title>
        <authorList>
            <person name="Kim T."/>
        </authorList>
    </citation>
    <scope>NUCLEOTIDE SEQUENCE [LARGE SCALE GENOMIC DNA]</scope>
    <source>
        <strain evidence="3">TK-2024</strain>
        <tissue evidence="3">Old leaves</tissue>
    </source>
</reference>
<name>A0ABR2F7K5_9ROSI</name>
<accession>A0ABR2F7K5</accession>
<protein>
    <submittedName>
        <fullName evidence="3">Uncharacterized protein</fullName>
    </submittedName>
</protein>
<keyword evidence="4" id="KW-1185">Reference proteome</keyword>
<gene>
    <name evidence="3" type="ORF">V6N12_029035</name>
</gene>
<evidence type="ECO:0000256" key="1">
    <source>
        <dbReference type="SAM" id="MobiDB-lite"/>
    </source>
</evidence>
<feature type="chain" id="PRO_5047364398" evidence="2">
    <location>
        <begin position="22"/>
        <end position="178"/>
    </location>
</feature>
<evidence type="ECO:0000256" key="2">
    <source>
        <dbReference type="SAM" id="SignalP"/>
    </source>
</evidence>
<feature type="region of interest" description="Disordered" evidence="1">
    <location>
        <begin position="63"/>
        <end position="85"/>
    </location>
</feature>
<evidence type="ECO:0000313" key="3">
    <source>
        <dbReference type="EMBL" id="KAK8572995.1"/>
    </source>
</evidence>